<evidence type="ECO:0000256" key="7">
    <source>
        <dbReference type="ARBA" id="ARBA00023136"/>
    </source>
</evidence>
<sequence>MFFLKKLRYFLNRFDLVQDNVHFLEDASKYVMVLSRLLLHFVNLWPMNFTKVRKVFFYATMGIAMGHHFTIFSYTCRNVRSIDNLTEILPAMSLMIELLSKTFVLYGKRDQLKDIIKIVWNDFWPSNTFGKELEEKISTNTKDILIPIILQMAVGSIYSTICIFLPFVATPSFVYHAWYPPGWDRSLFQTILNILRSYLMTYVINSMVCAYDLLYTALCINCISQYLQLSYALKFIGTRKELEVILKIQGKDNKNPSIIQNDEGRVMKLLIICAKHHQMLIRFGNELNTIFGSGHFLQLVATLIGICTTSYNISQKTGHMVVMLSCGYYLAYFWQLYVYCASSNSLSVWSTYVSDAAFDSEWHASNTRDIRKCLSIIMIRSQRPVIMNAFGLFQLNYESLLTVMRFSFSLYTFLRKIAA</sequence>
<keyword evidence="6 10" id="KW-1133">Transmembrane helix</keyword>
<evidence type="ECO:0000256" key="10">
    <source>
        <dbReference type="RuleBase" id="RU351113"/>
    </source>
</evidence>
<evidence type="ECO:0000256" key="9">
    <source>
        <dbReference type="ARBA" id="ARBA00023224"/>
    </source>
</evidence>
<dbReference type="GO" id="GO:0007165">
    <property type="term" value="P:signal transduction"/>
    <property type="evidence" value="ECO:0007669"/>
    <property type="project" value="UniProtKB-KW"/>
</dbReference>
<keyword evidence="9 10" id="KW-0807">Transducer</keyword>
<dbReference type="GO" id="GO:0005886">
    <property type="term" value="C:plasma membrane"/>
    <property type="evidence" value="ECO:0007669"/>
    <property type="project" value="UniProtKB-SubCell"/>
</dbReference>
<name>A0A411HR33_PROBE</name>
<evidence type="ECO:0000256" key="4">
    <source>
        <dbReference type="ARBA" id="ARBA00022692"/>
    </source>
</evidence>
<keyword evidence="7 10" id="KW-0472">Membrane</keyword>
<keyword evidence="2" id="KW-1003">Cell membrane</keyword>
<dbReference type="EMBL" id="MH324841">
    <property type="protein sequence ID" value="QBB72940.1"/>
    <property type="molecule type" value="mRNA"/>
</dbReference>
<evidence type="ECO:0000256" key="5">
    <source>
        <dbReference type="ARBA" id="ARBA00022725"/>
    </source>
</evidence>
<organism evidence="11">
    <name type="scientific">Protaetia brevitarsis</name>
    <name type="common">White-spotted flower chafer beetle</name>
    <name type="synonym">Liocola brevitarsis</name>
    <dbReference type="NCBI Taxonomy" id="348688"/>
    <lineage>
        <taxon>Eukaryota</taxon>
        <taxon>Metazoa</taxon>
        <taxon>Ecdysozoa</taxon>
        <taxon>Arthropoda</taxon>
        <taxon>Hexapoda</taxon>
        <taxon>Insecta</taxon>
        <taxon>Pterygota</taxon>
        <taxon>Neoptera</taxon>
        <taxon>Endopterygota</taxon>
        <taxon>Coleoptera</taxon>
        <taxon>Polyphaga</taxon>
        <taxon>Scarabaeiformia</taxon>
        <taxon>Scarabaeidae</taxon>
        <taxon>Cetoniinae</taxon>
        <taxon>Protaetia</taxon>
        <taxon>Liocola</taxon>
    </lineage>
</organism>
<dbReference type="AlphaFoldDB" id="A0A411HR33"/>
<keyword evidence="4 10" id="KW-0812">Transmembrane</keyword>
<evidence type="ECO:0000256" key="3">
    <source>
        <dbReference type="ARBA" id="ARBA00022606"/>
    </source>
</evidence>
<comment type="subcellular location">
    <subcellularLocation>
        <location evidence="1 10">Cell membrane</location>
        <topology evidence="1 10">Multi-pass membrane protein</topology>
    </subcellularLocation>
</comment>
<feature type="transmembrane region" description="Helical" evidence="10">
    <location>
        <begin position="55"/>
        <end position="76"/>
    </location>
</feature>
<comment type="similarity">
    <text evidence="10">Belongs to the insect chemoreceptor superfamily. Heteromeric odorant receptor channel (TC 1.A.69) family.</text>
</comment>
<dbReference type="GO" id="GO:0004984">
    <property type="term" value="F:olfactory receptor activity"/>
    <property type="evidence" value="ECO:0007669"/>
    <property type="project" value="InterPro"/>
</dbReference>
<reference evidence="11" key="1">
    <citation type="submission" date="2018-05" db="EMBL/GenBank/DDBJ databases">
        <title>Identification and expression analysis of candidate chemosensory receptors in the white-spotted flower chafer, Protaetia brevitarsis.</title>
        <authorList>
            <person name="Zhang T."/>
        </authorList>
    </citation>
    <scope>NUCLEOTIDE SEQUENCE</scope>
</reference>
<dbReference type="InterPro" id="IPR004117">
    <property type="entry name" value="7tm6_olfct_rcpt"/>
</dbReference>
<evidence type="ECO:0000256" key="6">
    <source>
        <dbReference type="ARBA" id="ARBA00022989"/>
    </source>
</evidence>
<dbReference type="Pfam" id="PF02949">
    <property type="entry name" value="7tm_6"/>
    <property type="match status" value="1"/>
</dbReference>
<keyword evidence="3 10" id="KW-0716">Sensory transduction</keyword>
<dbReference type="PANTHER" id="PTHR21137">
    <property type="entry name" value="ODORANT RECEPTOR"/>
    <property type="match status" value="1"/>
</dbReference>
<evidence type="ECO:0000256" key="1">
    <source>
        <dbReference type="ARBA" id="ARBA00004651"/>
    </source>
</evidence>
<evidence type="ECO:0000256" key="2">
    <source>
        <dbReference type="ARBA" id="ARBA00022475"/>
    </source>
</evidence>
<evidence type="ECO:0000256" key="8">
    <source>
        <dbReference type="ARBA" id="ARBA00023170"/>
    </source>
</evidence>
<dbReference type="GO" id="GO:0005549">
    <property type="term" value="F:odorant binding"/>
    <property type="evidence" value="ECO:0007669"/>
    <property type="project" value="InterPro"/>
</dbReference>
<comment type="caution">
    <text evidence="10">Lacks conserved residue(s) required for the propagation of feature annotation.</text>
</comment>
<accession>A0A411HR33</accession>
<proteinExistence type="evidence at transcript level"/>
<keyword evidence="8 10" id="KW-0675">Receptor</keyword>
<evidence type="ECO:0000313" key="11">
    <source>
        <dbReference type="EMBL" id="QBB72940.1"/>
    </source>
</evidence>
<feature type="transmembrane region" description="Helical" evidence="10">
    <location>
        <begin position="295"/>
        <end position="313"/>
    </location>
</feature>
<protein>
    <recommendedName>
        <fullName evidence="10">Odorant receptor</fullName>
    </recommendedName>
</protein>
<feature type="transmembrane region" description="Helical" evidence="10">
    <location>
        <begin position="88"/>
        <end position="107"/>
    </location>
</feature>
<dbReference type="PANTHER" id="PTHR21137:SF35">
    <property type="entry name" value="ODORANT RECEPTOR 19A-RELATED"/>
    <property type="match status" value="1"/>
</dbReference>
<gene>
    <name evidence="11" type="primary">OR8</name>
</gene>
<feature type="transmembrane region" description="Helical" evidence="10">
    <location>
        <begin position="320"/>
        <end position="337"/>
    </location>
</feature>
<keyword evidence="5 10" id="KW-0552">Olfaction</keyword>